<dbReference type="Proteomes" id="UP000178068">
    <property type="component" value="Unassembled WGS sequence"/>
</dbReference>
<reference evidence="1 2" key="1">
    <citation type="journal article" date="2016" name="Nat. Commun.">
        <title>Thousands of microbial genomes shed light on interconnected biogeochemical processes in an aquifer system.</title>
        <authorList>
            <person name="Anantharaman K."/>
            <person name="Brown C.T."/>
            <person name="Hug L.A."/>
            <person name="Sharon I."/>
            <person name="Castelle C.J."/>
            <person name="Probst A.J."/>
            <person name="Thomas B.C."/>
            <person name="Singh A."/>
            <person name="Wilkins M.J."/>
            <person name="Karaoz U."/>
            <person name="Brodie E.L."/>
            <person name="Williams K.H."/>
            <person name="Hubbard S.S."/>
            <person name="Banfield J.F."/>
        </authorList>
    </citation>
    <scope>NUCLEOTIDE SEQUENCE [LARGE SCALE GENOMIC DNA]</scope>
</reference>
<dbReference type="Pfam" id="PF06821">
    <property type="entry name" value="Ser_hydrolase"/>
    <property type="match status" value="1"/>
</dbReference>
<dbReference type="InterPro" id="IPR029058">
    <property type="entry name" value="AB_hydrolase_fold"/>
</dbReference>
<dbReference type="STRING" id="1802603.A3F35_00595"/>
<protein>
    <recommendedName>
        <fullName evidence="3">Serine hydrolase FSH domain-containing protein</fullName>
    </recommendedName>
</protein>
<dbReference type="PANTHER" id="PTHR15394">
    <property type="entry name" value="SERINE HYDROLASE RBBP9"/>
    <property type="match status" value="1"/>
</dbReference>
<dbReference type="Gene3D" id="3.40.50.1820">
    <property type="entry name" value="alpha/beta hydrolase"/>
    <property type="match status" value="1"/>
</dbReference>
<dbReference type="AlphaFoldDB" id="A0A1G1WQX4"/>
<name>A0A1G1WQX4_9BACT</name>
<sequence>MPNPTEPVIEAWVSHLTKVVGEIDENTFFIGHSIGCQTILRYLENLPEKEKVGGAVFVAGWFSLTNLSGEEEKRIAQPWLDTPINFARIKPHLNKGIAIFSDNDPLVPLDDQHTFQEKLGSDIVIQNQKGHFSGDDGITELPIALESVLKLAK</sequence>
<evidence type="ECO:0008006" key="3">
    <source>
        <dbReference type="Google" id="ProtNLM"/>
    </source>
</evidence>
<evidence type="ECO:0000313" key="1">
    <source>
        <dbReference type="EMBL" id="OGY30145.1"/>
    </source>
</evidence>
<organism evidence="1 2">
    <name type="scientific">Candidatus Woykebacteria bacterium RIFCSPHIGHO2_12_FULL_45_10</name>
    <dbReference type="NCBI Taxonomy" id="1802603"/>
    <lineage>
        <taxon>Bacteria</taxon>
        <taxon>Candidatus Woykeibacteriota</taxon>
    </lineage>
</organism>
<comment type="caution">
    <text evidence="1">The sequence shown here is derived from an EMBL/GenBank/DDBJ whole genome shotgun (WGS) entry which is preliminary data.</text>
</comment>
<dbReference type="GO" id="GO:0016787">
    <property type="term" value="F:hydrolase activity"/>
    <property type="evidence" value="ECO:0007669"/>
    <property type="project" value="InterPro"/>
</dbReference>
<gene>
    <name evidence="1" type="ORF">A3F35_00595</name>
</gene>
<proteinExistence type="predicted"/>
<dbReference type="InterPro" id="IPR010662">
    <property type="entry name" value="RBBP9/YdeN"/>
</dbReference>
<evidence type="ECO:0000313" key="2">
    <source>
        <dbReference type="Proteomes" id="UP000178068"/>
    </source>
</evidence>
<dbReference type="EMBL" id="MHCZ01000013">
    <property type="protein sequence ID" value="OGY30145.1"/>
    <property type="molecule type" value="Genomic_DNA"/>
</dbReference>
<dbReference type="SUPFAM" id="SSF53474">
    <property type="entry name" value="alpha/beta-Hydrolases"/>
    <property type="match status" value="1"/>
</dbReference>
<dbReference type="PANTHER" id="PTHR15394:SF3">
    <property type="entry name" value="SERINE HYDROLASE RBBP9"/>
    <property type="match status" value="1"/>
</dbReference>
<accession>A0A1G1WQX4</accession>